<protein>
    <submittedName>
        <fullName evidence="1">14052_t:CDS:1</fullName>
    </submittedName>
</protein>
<accession>A0A9N8ZU10</accession>
<name>A0A9N8ZU10_9GLOM</name>
<comment type="caution">
    <text evidence="1">The sequence shown here is derived from an EMBL/GenBank/DDBJ whole genome shotgun (WGS) entry which is preliminary data.</text>
</comment>
<dbReference type="AlphaFoldDB" id="A0A9N8ZU10"/>
<dbReference type="Proteomes" id="UP000789342">
    <property type="component" value="Unassembled WGS sequence"/>
</dbReference>
<evidence type="ECO:0000313" key="1">
    <source>
        <dbReference type="EMBL" id="CAG8508159.1"/>
    </source>
</evidence>
<organism evidence="1 2">
    <name type="scientific">Acaulospora morrowiae</name>
    <dbReference type="NCBI Taxonomy" id="94023"/>
    <lineage>
        <taxon>Eukaryota</taxon>
        <taxon>Fungi</taxon>
        <taxon>Fungi incertae sedis</taxon>
        <taxon>Mucoromycota</taxon>
        <taxon>Glomeromycotina</taxon>
        <taxon>Glomeromycetes</taxon>
        <taxon>Diversisporales</taxon>
        <taxon>Acaulosporaceae</taxon>
        <taxon>Acaulospora</taxon>
    </lineage>
</organism>
<dbReference type="EMBL" id="CAJVPV010001788">
    <property type="protein sequence ID" value="CAG8508159.1"/>
    <property type="molecule type" value="Genomic_DNA"/>
</dbReference>
<gene>
    <name evidence="1" type="ORF">AMORRO_LOCUS3591</name>
</gene>
<reference evidence="1" key="1">
    <citation type="submission" date="2021-06" db="EMBL/GenBank/DDBJ databases">
        <authorList>
            <person name="Kallberg Y."/>
            <person name="Tangrot J."/>
            <person name="Rosling A."/>
        </authorList>
    </citation>
    <scope>NUCLEOTIDE SEQUENCE</scope>
    <source>
        <strain evidence="1">CL551</strain>
    </source>
</reference>
<keyword evidence="2" id="KW-1185">Reference proteome</keyword>
<evidence type="ECO:0000313" key="2">
    <source>
        <dbReference type="Proteomes" id="UP000789342"/>
    </source>
</evidence>
<sequence>MLNNWIWESIKRFVNKCNSKLSPALPTELLPLRLIQAPFDFPRHVPFKV</sequence>
<proteinExistence type="predicted"/>